<protein>
    <recommendedName>
        <fullName evidence="3">Fibronectin type-III domain-containing protein</fullName>
    </recommendedName>
</protein>
<name>A0A4W3IP84_CALMI</name>
<dbReference type="GeneTree" id="ENSGT01110000267173"/>
<dbReference type="GO" id="GO:0045214">
    <property type="term" value="P:sarcomere organization"/>
    <property type="evidence" value="ECO:0007669"/>
    <property type="project" value="TreeGrafter"/>
</dbReference>
<reference evidence="4" key="4">
    <citation type="submission" date="2025-08" db="UniProtKB">
        <authorList>
            <consortium name="Ensembl"/>
        </authorList>
    </citation>
    <scope>IDENTIFICATION</scope>
</reference>
<dbReference type="FunFam" id="2.60.40.10:FF:000034">
    <property type="entry name" value="Titin isoform A"/>
    <property type="match status" value="1"/>
</dbReference>
<proteinExistence type="predicted"/>
<dbReference type="OMA" id="FNCRINK"/>
<feature type="domain" description="Fibronectin type-III" evidence="3">
    <location>
        <begin position="80"/>
        <end position="176"/>
    </location>
</feature>
<reference evidence="5" key="3">
    <citation type="journal article" date="2014" name="Nature">
        <title>Elephant shark genome provides unique insights into gnathostome evolution.</title>
        <authorList>
            <consortium name="International Elephant Shark Genome Sequencing Consortium"/>
            <person name="Venkatesh B."/>
            <person name="Lee A.P."/>
            <person name="Ravi V."/>
            <person name="Maurya A.K."/>
            <person name="Lian M.M."/>
            <person name="Swann J.B."/>
            <person name="Ohta Y."/>
            <person name="Flajnik M.F."/>
            <person name="Sutoh Y."/>
            <person name="Kasahara M."/>
            <person name="Hoon S."/>
            <person name="Gangu V."/>
            <person name="Roy S.W."/>
            <person name="Irimia M."/>
            <person name="Korzh V."/>
            <person name="Kondrychyn I."/>
            <person name="Lim Z.W."/>
            <person name="Tay B.H."/>
            <person name="Tohari S."/>
            <person name="Kong K.W."/>
            <person name="Ho S."/>
            <person name="Lorente-Galdos B."/>
            <person name="Quilez J."/>
            <person name="Marques-Bonet T."/>
            <person name="Raney B.J."/>
            <person name="Ingham P.W."/>
            <person name="Tay A."/>
            <person name="Hillier L.W."/>
            <person name="Minx P."/>
            <person name="Boehm T."/>
            <person name="Wilson R.K."/>
            <person name="Brenner S."/>
            <person name="Warren W.C."/>
        </authorList>
    </citation>
    <scope>NUCLEOTIDE SEQUENCE [LARGE SCALE GENOMIC DNA]</scope>
</reference>
<accession>A0A4W3IP84</accession>
<dbReference type="Proteomes" id="UP000314986">
    <property type="component" value="Unassembled WGS sequence"/>
</dbReference>
<reference evidence="5" key="1">
    <citation type="journal article" date="2006" name="Science">
        <title>Ancient noncoding elements conserved in the human genome.</title>
        <authorList>
            <person name="Venkatesh B."/>
            <person name="Kirkness E.F."/>
            <person name="Loh Y.H."/>
            <person name="Halpern A.L."/>
            <person name="Lee A.P."/>
            <person name="Johnson J."/>
            <person name="Dandona N."/>
            <person name="Viswanathan L.D."/>
            <person name="Tay A."/>
            <person name="Venter J.C."/>
            <person name="Strausberg R.L."/>
            <person name="Brenner S."/>
        </authorList>
    </citation>
    <scope>NUCLEOTIDE SEQUENCE [LARGE SCALE GENOMIC DNA]</scope>
</reference>
<dbReference type="PROSITE" id="PS50853">
    <property type="entry name" value="FN3"/>
    <property type="match status" value="3"/>
</dbReference>
<dbReference type="SUPFAM" id="SSF49265">
    <property type="entry name" value="Fibronectin type III"/>
    <property type="match status" value="2"/>
</dbReference>
<evidence type="ECO:0000313" key="5">
    <source>
        <dbReference type="Proteomes" id="UP000314986"/>
    </source>
</evidence>
<dbReference type="PANTHER" id="PTHR14340">
    <property type="entry name" value="MICROFIBRIL-ASSOCIATED GLYCOPROTEIN 3"/>
    <property type="match status" value="1"/>
</dbReference>
<dbReference type="GO" id="GO:0048738">
    <property type="term" value="P:cardiac muscle tissue development"/>
    <property type="evidence" value="ECO:0007669"/>
    <property type="project" value="TreeGrafter"/>
</dbReference>
<evidence type="ECO:0000259" key="3">
    <source>
        <dbReference type="PROSITE" id="PS50853"/>
    </source>
</evidence>
<feature type="domain" description="Fibronectin type-III" evidence="3">
    <location>
        <begin position="1"/>
        <end position="74"/>
    </location>
</feature>
<sequence>MPLEDGGAEITHFIVERRETSRLNWAIVEPECLTLSTVASRFVKNNEYIFRVRAVNKYGPGVLLESGPVVARNLFTVPSQPGEPQFVAVGKEHIIIQWMKCETDGGAEIRNYLVDKREKRSVRWTRVNRDYTVYDTRLKVTGLMENCEYQFRVSAVNAAGNSEPSESSQYILCKEPTYTPGLPSAPRVVDTTRHSISLAWTRPMYDGGSDIIGYVLEMKEEGTEQWYRAHTTSSLRNTEHTIASLVTGKKYFFRVASVNINGISEFSESSAEIETVERIGKWHGFENQNHRGFQYFTLFCPDITSIRIQDFAKCRCETSEL</sequence>
<dbReference type="Pfam" id="PF00041">
    <property type="entry name" value="fn3"/>
    <property type="match status" value="2"/>
</dbReference>
<dbReference type="InParanoid" id="A0A4W3IP84"/>
<keyword evidence="1" id="KW-0677">Repeat</keyword>
<keyword evidence="2" id="KW-0393">Immunoglobulin domain</keyword>
<keyword evidence="5" id="KW-1185">Reference proteome</keyword>
<dbReference type="GO" id="GO:0031430">
    <property type="term" value="C:M band"/>
    <property type="evidence" value="ECO:0007669"/>
    <property type="project" value="TreeGrafter"/>
</dbReference>
<reference evidence="4" key="5">
    <citation type="submission" date="2025-09" db="UniProtKB">
        <authorList>
            <consortium name="Ensembl"/>
        </authorList>
    </citation>
    <scope>IDENTIFICATION</scope>
</reference>
<dbReference type="InterPro" id="IPR003961">
    <property type="entry name" value="FN3_dom"/>
</dbReference>
<feature type="domain" description="Fibronectin type-III" evidence="3">
    <location>
        <begin position="182"/>
        <end position="278"/>
    </location>
</feature>
<dbReference type="InterPro" id="IPR036116">
    <property type="entry name" value="FN3_sf"/>
</dbReference>
<dbReference type="CDD" id="cd00063">
    <property type="entry name" value="FN3"/>
    <property type="match status" value="3"/>
</dbReference>
<dbReference type="PRINTS" id="PR00014">
    <property type="entry name" value="FNTYPEIII"/>
</dbReference>
<evidence type="ECO:0000313" key="4">
    <source>
        <dbReference type="Ensembl" id="ENSCMIP00000032219.1"/>
    </source>
</evidence>
<organism evidence="4 5">
    <name type="scientific">Callorhinchus milii</name>
    <name type="common">Ghost shark</name>
    <dbReference type="NCBI Taxonomy" id="7868"/>
    <lineage>
        <taxon>Eukaryota</taxon>
        <taxon>Metazoa</taxon>
        <taxon>Chordata</taxon>
        <taxon>Craniata</taxon>
        <taxon>Vertebrata</taxon>
        <taxon>Chondrichthyes</taxon>
        <taxon>Holocephali</taxon>
        <taxon>Chimaeriformes</taxon>
        <taxon>Callorhinchidae</taxon>
        <taxon>Callorhinchus</taxon>
    </lineage>
</organism>
<dbReference type="Gene3D" id="2.60.40.10">
    <property type="entry name" value="Immunoglobulins"/>
    <property type="match status" value="3"/>
</dbReference>
<reference evidence="5" key="2">
    <citation type="journal article" date="2007" name="PLoS Biol.">
        <title>Survey sequencing and comparative analysis of the elephant shark (Callorhinchus milii) genome.</title>
        <authorList>
            <person name="Venkatesh B."/>
            <person name="Kirkness E.F."/>
            <person name="Loh Y.H."/>
            <person name="Halpern A.L."/>
            <person name="Lee A.P."/>
            <person name="Johnson J."/>
            <person name="Dandona N."/>
            <person name="Viswanathan L.D."/>
            <person name="Tay A."/>
            <person name="Venter J.C."/>
            <person name="Strausberg R.L."/>
            <person name="Brenner S."/>
        </authorList>
    </citation>
    <scope>NUCLEOTIDE SEQUENCE [LARGE SCALE GENOMIC DNA]</scope>
</reference>
<dbReference type="FunFam" id="2.60.40.10:FF:001544">
    <property type="entry name" value="titin isoform X1"/>
    <property type="match status" value="1"/>
</dbReference>
<dbReference type="Ensembl" id="ENSCMIT00000032711.1">
    <property type="protein sequence ID" value="ENSCMIP00000032219.1"/>
    <property type="gene ID" value="ENSCMIG00000013764.1"/>
</dbReference>
<dbReference type="PANTHER" id="PTHR14340:SF13">
    <property type="entry name" value="TITIN"/>
    <property type="match status" value="1"/>
</dbReference>
<dbReference type="InterPro" id="IPR013783">
    <property type="entry name" value="Ig-like_fold"/>
</dbReference>
<evidence type="ECO:0000256" key="2">
    <source>
        <dbReference type="ARBA" id="ARBA00023319"/>
    </source>
</evidence>
<dbReference type="STRING" id="7868.ENSCMIP00000032219"/>
<dbReference type="AlphaFoldDB" id="A0A4W3IP84"/>
<evidence type="ECO:0000256" key="1">
    <source>
        <dbReference type="ARBA" id="ARBA00022737"/>
    </source>
</evidence>
<dbReference type="SMART" id="SM00060">
    <property type="entry name" value="FN3"/>
    <property type="match status" value="3"/>
</dbReference>
<dbReference type="GO" id="GO:0008307">
    <property type="term" value="F:structural constituent of muscle"/>
    <property type="evidence" value="ECO:0007669"/>
    <property type="project" value="TreeGrafter"/>
</dbReference>